<reference evidence="6" key="1">
    <citation type="submission" date="2019-11" db="EMBL/GenBank/DDBJ databases">
        <title>The nuclear and mitochondrial genomes of Frieseomelitta varia - a highly eusocial stingless bee (Meliponini) with a permanently sterile worker caste.</title>
        <authorList>
            <person name="Freitas F.C.P."/>
            <person name="Lourenco A.P."/>
            <person name="Nunes F.M.F."/>
            <person name="Paschoal A.R."/>
            <person name="Abreu F.C.P."/>
            <person name="Barbin F.O."/>
            <person name="Bataglia L."/>
            <person name="Cardoso-Junior C.A.M."/>
            <person name="Cervoni M.S."/>
            <person name="Silva S.R."/>
            <person name="Dalarmi F."/>
            <person name="Del Lama M.A."/>
            <person name="Depintor T.S."/>
            <person name="Ferreira K.M."/>
            <person name="Goria P.S."/>
            <person name="Jaskot M.C."/>
            <person name="Lago D.C."/>
            <person name="Luna-Lucena D."/>
            <person name="Moda L.M."/>
            <person name="Nascimento L."/>
            <person name="Pedrino M."/>
            <person name="Rabico F.O."/>
            <person name="Sanches F.C."/>
            <person name="Santos D.E."/>
            <person name="Santos C.G."/>
            <person name="Vieira J."/>
            <person name="Lopes T.F."/>
            <person name="Barchuk A.R."/>
            <person name="Hartfelder K."/>
            <person name="Simoes Z.L.P."/>
            <person name="Bitondi M.M.G."/>
            <person name="Pinheiro D.G."/>
        </authorList>
    </citation>
    <scope>NUCLEOTIDE SEQUENCE</scope>
    <source>
        <strain evidence="6">USP_RPSP 00005682</strain>
        <tissue evidence="6">Whole individual</tissue>
    </source>
</reference>
<evidence type="ECO:0000313" key="7">
    <source>
        <dbReference type="Proteomes" id="UP000655588"/>
    </source>
</evidence>
<feature type="coiled-coil region" evidence="3">
    <location>
        <begin position="1137"/>
        <end position="1295"/>
    </location>
</feature>
<dbReference type="EMBL" id="WNWW01000797">
    <property type="protein sequence ID" value="KAF3421910.1"/>
    <property type="molecule type" value="Genomic_DNA"/>
</dbReference>
<dbReference type="GO" id="GO:0007059">
    <property type="term" value="P:chromosome segregation"/>
    <property type="evidence" value="ECO:0007669"/>
    <property type="project" value="TreeGrafter"/>
</dbReference>
<evidence type="ECO:0000256" key="1">
    <source>
        <dbReference type="ARBA" id="ARBA00004496"/>
    </source>
</evidence>
<dbReference type="GO" id="GO:0035371">
    <property type="term" value="C:microtubule plus-end"/>
    <property type="evidence" value="ECO:0007669"/>
    <property type="project" value="TreeGrafter"/>
</dbReference>
<gene>
    <name evidence="6" type="ORF">E2986_13127</name>
</gene>
<keyword evidence="3" id="KW-0175">Coiled coil</keyword>
<evidence type="ECO:0000256" key="3">
    <source>
        <dbReference type="SAM" id="Coils"/>
    </source>
</evidence>
<dbReference type="GO" id="GO:0000242">
    <property type="term" value="C:pericentriolar material"/>
    <property type="evidence" value="ECO:0007669"/>
    <property type="project" value="TreeGrafter"/>
</dbReference>
<dbReference type="Gene3D" id="1.10.287.1490">
    <property type="match status" value="1"/>
</dbReference>
<feature type="compositionally biased region" description="Polar residues" evidence="4">
    <location>
        <begin position="1381"/>
        <end position="1391"/>
    </location>
</feature>
<dbReference type="InterPro" id="IPR012943">
    <property type="entry name" value="Cnn_1N"/>
</dbReference>
<name>A0A833RYB9_9HYME</name>
<evidence type="ECO:0000259" key="5">
    <source>
        <dbReference type="Pfam" id="PF07989"/>
    </source>
</evidence>
<keyword evidence="2" id="KW-0963">Cytoplasm</keyword>
<dbReference type="GO" id="GO:0000132">
    <property type="term" value="P:establishment of mitotic spindle orientation"/>
    <property type="evidence" value="ECO:0007669"/>
    <property type="project" value="TreeGrafter"/>
</dbReference>
<dbReference type="GO" id="GO:0090266">
    <property type="term" value="P:regulation of mitotic cell cycle spindle assembly checkpoint"/>
    <property type="evidence" value="ECO:0007669"/>
    <property type="project" value="TreeGrafter"/>
</dbReference>
<dbReference type="Pfam" id="PF07989">
    <property type="entry name" value="Cnn_1N"/>
    <property type="match status" value="1"/>
</dbReference>
<comment type="subcellular location">
    <subcellularLocation>
        <location evidence="1">Cytoplasm</location>
    </subcellularLocation>
</comment>
<evidence type="ECO:0000313" key="6">
    <source>
        <dbReference type="EMBL" id="KAF3421910.1"/>
    </source>
</evidence>
<feature type="region of interest" description="Disordered" evidence="4">
    <location>
        <begin position="593"/>
        <end position="634"/>
    </location>
</feature>
<dbReference type="GO" id="GO:0008017">
    <property type="term" value="F:microtubule binding"/>
    <property type="evidence" value="ECO:0007669"/>
    <property type="project" value="TreeGrafter"/>
</dbReference>
<evidence type="ECO:0000256" key="2">
    <source>
        <dbReference type="ARBA" id="ARBA00022490"/>
    </source>
</evidence>
<dbReference type="GO" id="GO:0005737">
    <property type="term" value="C:cytoplasm"/>
    <property type="evidence" value="ECO:0007669"/>
    <property type="project" value="UniProtKB-SubCell"/>
</dbReference>
<dbReference type="GO" id="GO:0001578">
    <property type="term" value="P:microtubule bundle formation"/>
    <property type="evidence" value="ECO:0007669"/>
    <property type="project" value="TreeGrafter"/>
</dbReference>
<dbReference type="GO" id="GO:0007099">
    <property type="term" value="P:centriole replication"/>
    <property type="evidence" value="ECO:0007669"/>
    <property type="project" value="TreeGrafter"/>
</dbReference>
<protein>
    <recommendedName>
        <fullName evidence="5">Centrosomin N-terminal motif 1 domain-containing protein</fullName>
    </recommendedName>
</protein>
<feature type="region of interest" description="Disordered" evidence="4">
    <location>
        <begin position="128"/>
        <end position="147"/>
    </location>
</feature>
<comment type="caution">
    <text evidence="6">The sequence shown here is derived from an EMBL/GenBank/DDBJ whole genome shotgun (WGS) entry which is preliminary data.</text>
</comment>
<feature type="domain" description="Centrosomin N-terminal motif 1" evidence="5">
    <location>
        <begin position="155"/>
        <end position="226"/>
    </location>
</feature>
<dbReference type="PANTHER" id="PTHR46930">
    <property type="entry name" value="CDK5 REGULATORY SUBUNIT-ASSOCIATED PROTEIN 2"/>
    <property type="match status" value="1"/>
</dbReference>
<dbReference type="GO" id="GO:0097431">
    <property type="term" value="C:mitotic spindle pole"/>
    <property type="evidence" value="ECO:0007669"/>
    <property type="project" value="TreeGrafter"/>
</dbReference>
<organism evidence="6 7">
    <name type="scientific">Frieseomelitta varia</name>
    <dbReference type="NCBI Taxonomy" id="561572"/>
    <lineage>
        <taxon>Eukaryota</taxon>
        <taxon>Metazoa</taxon>
        <taxon>Ecdysozoa</taxon>
        <taxon>Arthropoda</taxon>
        <taxon>Hexapoda</taxon>
        <taxon>Insecta</taxon>
        <taxon>Pterygota</taxon>
        <taxon>Neoptera</taxon>
        <taxon>Endopterygota</taxon>
        <taxon>Hymenoptera</taxon>
        <taxon>Apocrita</taxon>
        <taxon>Aculeata</taxon>
        <taxon>Apoidea</taxon>
        <taxon>Anthophila</taxon>
        <taxon>Apidae</taxon>
        <taxon>Frieseomelitta</taxon>
    </lineage>
</organism>
<proteinExistence type="predicted"/>
<feature type="region of interest" description="Disordered" evidence="4">
    <location>
        <begin position="1381"/>
        <end position="1406"/>
    </location>
</feature>
<feature type="compositionally biased region" description="Polar residues" evidence="4">
    <location>
        <begin position="604"/>
        <end position="620"/>
    </location>
</feature>
<dbReference type="InterPro" id="IPR042791">
    <property type="entry name" value="CDK5RAP2"/>
</dbReference>
<keyword evidence="7" id="KW-1185">Reference proteome</keyword>
<feature type="coiled-coil region" evidence="3">
    <location>
        <begin position="156"/>
        <end position="411"/>
    </location>
</feature>
<feature type="compositionally biased region" description="Basic and acidic residues" evidence="4">
    <location>
        <begin position="593"/>
        <end position="602"/>
    </location>
</feature>
<dbReference type="GO" id="GO:0046600">
    <property type="term" value="P:negative regulation of centriole replication"/>
    <property type="evidence" value="ECO:0007669"/>
    <property type="project" value="TreeGrafter"/>
</dbReference>
<evidence type="ECO:0000256" key="4">
    <source>
        <dbReference type="SAM" id="MobiDB-lite"/>
    </source>
</evidence>
<dbReference type="Proteomes" id="UP000655588">
    <property type="component" value="Unassembled WGS sequence"/>
</dbReference>
<dbReference type="PANTHER" id="PTHR46930:SF1">
    <property type="entry name" value="CDK5 REGULATORY SUBUNIT-ASSOCIATED PROTEIN 2"/>
    <property type="match status" value="1"/>
</dbReference>
<accession>A0A833RYB9</accession>
<sequence length="1476" mass="169447">MVPGGFHVAWDVVGRAFTLRPPSITSRTGQSKFTLCLKQKTLSVITKSVAANVSKRIILTPWSLETVRNRLIIQFKCRSCLLTARSVDLPILNVVDPSFYPVISYRRIQKEMRTVFVTRYGPQSVASASVNARSPGKTSPTGVIGARDGAGVGRTMKEYEDQLEALKKENFNLKLRIYFLEERMGISSADENAIKKNIELKVEIESLRKELIEKQELLSQAAKAFELIEEQKEASSRNQAQYQKSLENEREKIRKLEKELAEYQDKVADASIYYKQAFGITPEKALENEEKLRKMEELVASLEAEVKQVTSSLDEERVWAQELESERDEFRERLEAETRLRENLDAERLQDIESLREKVKELEEQLLKRDTVVQQCRNELLEKERVIKERNAQLEERCRLYEESNAVSEKRKKQVDQLRASIKTRDDALTELNNKHRALLSQFENGYSRRSPPSSPSAMNPIEDPLQTRMGQKMTCGQGTTKRGNTCLDWEPNRERSTRGKKALSGEVKDELEEKDAELKYQEESRKQLVLKLCNMQKHAETMSHKLQKLESEHEKALKTIQGFMERQQQLETVKMRKDQKIMELEIELSRLREHESMRGTTRDGGQSQPAGRDVSSNMTDDPERDASNNQQRFDEMEAKINDLRDQIEAIKAEKNRLEKQIETESEELKERLQDRDQKLEVLEIERQTMRKQLQDKANELDQLTATLEKDGIEYSSEREDLLRRLRHQDAELEEKNRKIEQLSKELQVKTQNLQKLVNTELWSKNKEIAKLHNHMTATTHGHEKGRGKPDVTQESASAQLSALIKELNDIGIKVTFTNEVVQLNYVDGNEPIDVKTMTGYVQKLVAQRNELEKEVDYLKWLKLVSRPDIASEIDGYGDNQTERAKKYCELMRTHLKDLVKFMKQMLKNADHDGNGVGNGHRKTTVLDVLINSKILSDDFVNALEGISTASDRAVNADEAASVKLTDGNNTVKKSRSENLLSVARNQASTQSDSEAFSEPDRTVSMARIGLQETQQKSLSRSRFTKYTKTFTDSEDSLEYVPYYKSYQNDLNDSEASHQIQELKETNASLYTELGALRDEFAATISFDCIFDEKISPLMAKLEKSQKHCEKLQSALERRVHEVHTLRKESKQNGARRTQLEKKLAELESMATEMNKQKTELMHCKDNAERKATEMLISLNRENDALRTRVKKLEDENESAKASISALTKDLDHLTLSHSQILVENTKLTNDKLRLEQEIRKMESRCEMTVRSMHDKFTKEISDLNQVNESQRARLQELEVTNKELRRHVAVCEASDSAPSSSGVSSIPAETMLKQTCEDIMQEYQAYNNSQYWLPISYSTVGGRSKSSCSPDLGIESDAAITTMRPLQDTLKITESMTNLLSDEDNNSNGNRPAREIDSESPLPMEGLDEVEALKQENETLRRKLMKTRKALEDTFQHLSASNKNKKNVEKAITKQLQITKSILKKTRTYEEPLDN</sequence>
<dbReference type="GO" id="GO:0043015">
    <property type="term" value="F:gamma-tubulin binding"/>
    <property type="evidence" value="ECO:0007669"/>
    <property type="project" value="TreeGrafter"/>
</dbReference>
<feature type="compositionally biased region" description="Polar residues" evidence="4">
    <location>
        <begin position="128"/>
        <end position="141"/>
    </location>
</feature>